<dbReference type="PANTHER" id="PTHR48090:SF7">
    <property type="entry name" value="RFBJ PROTEIN"/>
    <property type="match status" value="1"/>
</dbReference>
<proteinExistence type="predicted"/>
<sequence>MKILIIIPAFNEEENLGDLIKKIKKYDNENNLDILVINDQSTDETSLVCKREGVNVIDLPCNLGIGGAVQTGYKFAAMHNYDIAIQVDGDGQHNPEYIEKLIEPIIQGHSTMVIGSRYIEHLGFQSSSVRRMGIWYLKYLINTLTGLKITDPTSGYRACNKEIIQLFSSNYPKDYPEPESIMYIKRKGLTVLEIPVIMNERIGGESSINLHRSIYYMIKVSLAILFDKIRKESF</sequence>
<dbReference type="InterPro" id="IPR001173">
    <property type="entry name" value="Glyco_trans_2-like"/>
</dbReference>
<dbReference type="RefSeq" id="WP_264987598.1">
    <property type="nucleotide sequence ID" value="NZ_BRZA01000001.1"/>
</dbReference>
<dbReference type="CDD" id="cd04179">
    <property type="entry name" value="DPM_DPG-synthase_like"/>
    <property type="match status" value="1"/>
</dbReference>
<dbReference type="EMBL" id="BRZA01000001">
    <property type="protein sequence ID" value="GLC87883.1"/>
    <property type="molecule type" value="Genomic_DNA"/>
</dbReference>
<dbReference type="InterPro" id="IPR050256">
    <property type="entry name" value="Glycosyltransferase_2"/>
</dbReference>
<reference evidence="2" key="1">
    <citation type="submission" date="2022-08" db="EMBL/GenBank/DDBJ databases">
        <title>Draft genome sequence of Lysinibacillus sp. strain KH24.</title>
        <authorList>
            <person name="Kanbe H."/>
            <person name="Itoh H."/>
        </authorList>
    </citation>
    <scope>NUCLEOTIDE SEQUENCE</scope>
    <source>
        <strain evidence="2">KH24</strain>
    </source>
</reference>
<name>A0ABQ5NHN7_9BACI</name>
<dbReference type="SUPFAM" id="SSF53448">
    <property type="entry name" value="Nucleotide-diphospho-sugar transferases"/>
    <property type="match status" value="1"/>
</dbReference>
<comment type="caution">
    <text evidence="2">The sequence shown here is derived from an EMBL/GenBank/DDBJ whole genome shotgun (WGS) entry which is preliminary data.</text>
</comment>
<dbReference type="Gene3D" id="3.90.550.10">
    <property type="entry name" value="Spore Coat Polysaccharide Biosynthesis Protein SpsA, Chain A"/>
    <property type="match status" value="1"/>
</dbReference>
<dbReference type="PANTHER" id="PTHR48090">
    <property type="entry name" value="UNDECAPRENYL-PHOSPHATE 4-DEOXY-4-FORMAMIDO-L-ARABINOSE TRANSFERASE-RELATED"/>
    <property type="match status" value="1"/>
</dbReference>
<dbReference type="Proteomes" id="UP001065593">
    <property type="component" value="Unassembled WGS sequence"/>
</dbReference>
<organism evidence="2 3">
    <name type="scientific">Lysinibacillus piscis</name>
    <dbReference type="NCBI Taxonomy" id="2518931"/>
    <lineage>
        <taxon>Bacteria</taxon>
        <taxon>Bacillati</taxon>
        <taxon>Bacillota</taxon>
        <taxon>Bacilli</taxon>
        <taxon>Bacillales</taxon>
        <taxon>Bacillaceae</taxon>
        <taxon>Lysinibacillus</taxon>
    </lineage>
</organism>
<evidence type="ECO:0000313" key="3">
    <source>
        <dbReference type="Proteomes" id="UP001065593"/>
    </source>
</evidence>
<dbReference type="GO" id="GO:0016740">
    <property type="term" value="F:transferase activity"/>
    <property type="evidence" value="ECO:0007669"/>
    <property type="project" value="UniProtKB-KW"/>
</dbReference>
<dbReference type="InterPro" id="IPR029044">
    <property type="entry name" value="Nucleotide-diphossugar_trans"/>
</dbReference>
<feature type="domain" description="Glycosyltransferase 2-like" evidence="1">
    <location>
        <begin position="5"/>
        <end position="164"/>
    </location>
</feature>
<dbReference type="Pfam" id="PF00535">
    <property type="entry name" value="Glycos_transf_2"/>
    <property type="match status" value="1"/>
</dbReference>
<gene>
    <name evidence="2" type="ORF">LYSBPC_10100</name>
</gene>
<evidence type="ECO:0000259" key="1">
    <source>
        <dbReference type="Pfam" id="PF00535"/>
    </source>
</evidence>
<protein>
    <submittedName>
        <fullName evidence="2">Glycosyl transferase</fullName>
    </submittedName>
</protein>
<evidence type="ECO:0000313" key="2">
    <source>
        <dbReference type="EMBL" id="GLC87883.1"/>
    </source>
</evidence>
<keyword evidence="2" id="KW-0808">Transferase</keyword>
<accession>A0ABQ5NHN7</accession>
<keyword evidence="3" id="KW-1185">Reference proteome</keyword>